<dbReference type="Proteomes" id="UP000051315">
    <property type="component" value="Unassembled WGS sequence"/>
</dbReference>
<feature type="transmembrane region" description="Helical" evidence="7">
    <location>
        <begin position="15"/>
        <end position="36"/>
    </location>
</feature>
<gene>
    <name evidence="10" type="ORF">FC15_GL000727</name>
</gene>
<comment type="subcellular location">
    <subcellularLocation>
        <location evidence="1">Cell membrane</location>
        <topology evidence="1">Multi-pass membrane protein</topology>
    </subcellularLocation>
</comment>
<evidence type="ECO:0000256" key="5">
    <source>
        <dbReference type="ARBA" id="ARBA00022989"/>
    </source>
</evidence>
<dbReference type="PANTHER" id="PTHR24221">
    <property type="entry name" value="ATP-BINDING CASSETTE SUB-FAMILY B"/>
    <property type="match status" value="1"/>
</dbReference>
<feature type="transmembrane region" description="Helical" evidence="7">
    <location>
        <begin position="237"/>
        <end position="257"/>
    </location>
</feature>
<sequence length="529" mass="58692">MEQMIIWKYGRKWQFFLLIFFDLFVAGQMVFIAVILSEFIAAGTAGDMGRFLRAAGISIGGFTIISLMNWFHATIRNQVVQQVNLTIKRRMTAQIIDDEPLSTDNGQTISFMTNDLKLLETNGIQSELTLLENCLTAIFAIAGGIWFDWLTTLIFVLGSLFPVVISGIAQKPIDRVSMAWTTQNAHYTSWLKDILTGLDTVRTYQANQMAKARMTTASEELETSVKKMNTLVEHTEVVMSYLALTIGLLFPFGMGIARIISGALTVAGFIGVVQLSNSITNPLLSGMNAINKRNTVRQILKRIEAAHPQSKQVEVPISPADFNELRLSGVRLVRGEKTIISDFDLTVKAGQHILLKAPSGFGKTTILHALQGEVPLVAGQYTINDQDAAQLPAQQLIENFSLIKQTPFMFAETLRFNLTLGESFSDEELAAAAKRAHLTDLIAEKGWDYQVGESGHNLSGGQIQRVEIARAFLHHRSVLLADEATSALDEKLADEIHQEFFRPGQTVIEVAHHISPEWENQFDQVINLG</sequence>
<keyword evidence="11" id="KW-1185">Reference proteome</keyword>
<dbReference type="PROSITE" id="PS00211">
    <property type="entry name" value="ABC_TRANSPORTER_1"/>
    <property type="match status" value="1"/>
</dbReference>
<dbReference type="InterPro" id="IPR036640">
    <property type="entry name" value="ABC1_TM_sf"/>
</dbReference>
<dbReference type="GO" id="GO:0016887">
    <property type="term" value="F:ATP hydrolysis activity"/>
    <property type="evidence" value="ECO:0007669"/>
    <property type="project" value="InterPro"/>
</dbReference>
<dbReference type="InterPro" id="IPR003439">
    <property type="entry name" value="ABC_transporter-like_ATP-bd"/>
</dbReference>
<dbReference type="EMBL" id="AZFX01000094">
    <property type="protein sequence ID" value="KRM08050.1"/>
    <property type="molecule type" value="Genomic_DNA"/>
</dbReference>
<feature type="domain" description="ABC transmembrane type-1" evidence="9">
    <location>
        <begin position="15"/>
        <end position="295"/>
    </location>
</feature>
<dbReference type="GO" id="GO:0034040">
    <property type="term" value="F:ATPase-coupled lipid transmembrane transporter activity"/>
    <property type="evidence" value="ECO:0007669"/>
    <property type="project" value="TreeGrafter"/>
</dbReference>
<feature type="domain" description="ABC transporter" evidence="8">
    <location>
        <begin position="325"/>
        <end position="527"/>
    </location>
</feature>
<dbReference type="Pfam" id="PF00664">
    <property type="entry name" value="ABC_membrane"/>
    <property type="match status" value="1"/>
</dbReference>
<protein>
    <submittedName>
        <fullName evidence="10">ABC transporter ATPase permease</fullName>
    </submittedName>
</protein>
<dbReference type="AlphaFoldDB" id="A0A0R1VR09"/>
<dbReference type="InterPro" id="IPR039421">
    <property type="entry name" value="Type_1_exporter"/>
</dbReference>
<evidence type="ECO:0000256" key="3">
    <source>
        <dbReference type="ARBA" id="ARBA00022741"/>
    </source>
</evidence>
<dbReference type="PATRIC" id="fig|1423735.3.peg.759"/>
<evidence type="ECO:0000256" key="1">
    <source>
        <dbReference type="ARBA" id="ARBA00004651"/>
    </source>
</evidence>
<keyword evidence="3" id="KW-0547">Nucleotide-binding</keyword>
<reference evidence="10 11" key="1">
    <citation type="journal article" date="2015" name="Genome Announc.">
        <title>Expanding the biotechnology potential of lactobacilli through comparative genomics of 213 strains and associated genera.</title>
        <authorList>
            <person name="Sun Z."/>
            <person name="Harris H.M."/>
            <person name="McCann A."/>
            <person name="Guo C."/>
            <person name="Argimon S."/>
            <person name="Zhang W."/>
            <person name="Yang X."/>
            <person name="Jeffery I.B."/>
            <person name="Cooney J.C."/>
            <person name="Kagawa T.F."/>
            <person name="Liu W."/>
            <person name="Song Y."/>
            <person name="Salvetti E."/>
            <person name="Wrobel A."/>
            <person name="Rasinkangas P."/>
            <person name="Parkhill J."/>
            <person name="Rea M.C."/>
            <person name="O'Sullivan O."/>
            <person name="Ritari J."/>
            <person name="Douillard F.P."/>
            <person name="Paul Ross R."/>
            <person name="Yang R."/>
            <person name="Briner A.E."/>
            <person name="Felis G.E."/>
            <person name="de Vos W.M."/>
            <person name="Barrangou R."/>
            <person name="Klaenhammer T.R."/>
            <person name="Caufield P.W."/>
            <person name="Cui Y."/>
            <person name="Zhang H."/>
            <person name="O'Toole P.W."/>
        </authorList>
    </citation>
    <scope>NUCLEOTIDE SEQUENCE [LARGE SCALE GENOMIC DNA]</scope>
    <source>
        <strain evidence="10 11">DSM 17758</strain>
    </source>
</reference>
<evidence type="ECO:0000259" key="8">
    <source>
        <dbReference type="PROSITE" id="PS50893"/>
    </source>
</evidence>
<dbReference type="PROSITE" id="PS50893">
    <property type="entry name" value="ABC_TRANSPORTER_2"/>
    <property type="match status" value="1"/>
</dbReference>
<evidence type="ECO:0000313" key="10">
    <source>
        <dbReference type="EMBL" id="KRM08050.1"/>
    </source>
</evidence>
<dbReference type="CDD" id="cd03228">
    <property type="entry name" value="ABCC_MRP_Like"/>
    <property type="match status" value="1"/>
</dbReference>
<comment type="caution">
    <text evidence="10">The sequence shown here is derived from an EMBL/GenBank/DDBJ whole genome shotgun (WGS) entry which is preliminary data.</text>
</comment>
<evidence type="ECO:0000256" key="7">
    <source>
        <dbReference type="SAM" id="Phobius"/>
    </source>
</evidence>
<proteinExistence type="predicted"/>
<feature type="transmembrane region" description="Helical" evidence="7">
    <location>
        <begin position="51"/>
        <end position="71"/>
    </location>
</feature>
<keyword evidence="5 7" id="KW-1133">Transmembrane helix</keyword>
<evidence type="ECO:0000256" key="6">
    <source>
        <dbReference type="ARBA" id="ARBA00023136"/>
    </source>
</evidence>
<dbReference type="InterPro" id="IPR017871">
    <property type="entry name" value="ABC_transporter-like_CS"/>
</dbReference>
<accession>A0A0R1VR09</accession>
<dbReference type="PANTHER" id="PTHR24221:SF654">
    <property type="entry name" value="ATP-BINDING CASSETTE SUB-FAMILY B MEMBER 6"/>
    <property type="match status" value="1"/>
</dbReference>
<dbReference type="STRING" id="1423735.FC15_GL000727"/>
<dbReference type="Gene3D" id="3.40.50.300">
    <property type="entry name" value="P-loop containing nucleotide triphosphate hydrolases"/>
    <property type="match status" value="1"/>
</dbReference>
<keyword evidence="6 7" id="KW-0472">Membrane</keyword>
<dbReference type="GO" id="GO:0005886">
    <property type="term" value="C:plasma membrane"/>
    <property type="evidence" value="ECO:0007669"/>
    <property type="project" value="UniProtKB-SubCell"/>
</dbReference>
<dbReference type="Gene3D" id="1.20.1560.10">
    <property type="entry name" value="ABC transporter type 1, transmembrane domain"/>
    <property type="match status" value="1"/>
</dbReference>
<dbReference type="GO" id="GO:0140359">
    <property type="term" value="F:ABC-type transporter activity"/>
    <property type="evidence" value="ECO:0007669"/>
    <property type="project" value="InterPro"/>
</dbReference>
<keyword evidence="4" id="KW-0067">ATP-binding</keyword>
<evidence type="ECO:0000256" key="4">
    <source>
        <dbReference type="ARBA" id="ARBA00022840"/>
    </source>
</evidence>
<evidence type="ECO:0000259" key="9">
    <source>
        <dbReference type="PROSITE" id="PS50929"/>
    </source>
</evidence>
<dbReference type="PROSITE" id="PS50929">
    <property type="entry name" value="ABC_TM1F"/>
    <property type="match status" value="1"/>
</dbReference>
<dbReference type="SMART" id="SM00382">
    <property type="entry name" value="AAA"/>
    <property type="match status" value="1"/>
</dbReference>
<dbReference type="InterPro" id="IPR003593">
    <property type="entry name" value="AAA+_ATPase"/>
</dbReference>
<dbReference type="Pfam" id="PF00005">
    <property type="entry name" value="ABC_tran"/>
    <property type="match status" value="1"/>
</dbReference>
<evidence type="ECO:0000256" key="2">
    <source>
        <dbReference type="ARBA" id="ARBA00022692"/>
    </source>
</evidence>
<dbReference type="SUPFAM" id="SSF90123">
    <property type="entry name" value="ABC transporter transmembrane region"/>
    <property type="match status" value="1"/>
</dbReference>
<dbReference type="GO" id="GO:0005524">
    <property type="term" value="F:ATP binding"/>
    <property type="evidence" value="ECO:0007669"/>
    <property type="project" value="UniProtKB-KW"/>
</dbReference>
<dbReference type="InterPro" id="IPR011527">
    <property type="entry name" value="ABC1_TM_dom"/>
</dbReference>
<feature type="transmembrane region" description="Helical" evidence="7">
    <location>
        <begin position="128"/>
        <end position="147"/>
    </location>
</feature>
<feature type="transmembrane region" description="Helical" evidence="7">
    <location>
        <begin position="153"/>
        <end position="169"/>
    </location>
</feature>
<dbReference type="SUPFAM" id="SSF52540">
    <property type="entry name" value="P-loop containing nucleoside triphosphate hydrolases"/>
    <property type="match status" value="1"/>
</dbReference>
<name>A0A0R1VR09_9LACO</name>
<evidence type="ECO:0000313" key="11">
    <source>
        <dbReference type="Proteomes" id="UP000051315"/>
    </source>
</evidence>
<keyword evidence="2 7" id="KW-0812">Transmembrane</keyword>
<organism evidence="10 11">
    <name type="scientific">Lapidilactobacillus concavus DSM 17758</name>
    <dbReference type="NCBI Taxonomy" id="1423735"/>
    <lineage>
        <taxon>Bacteria</taxon>
        <taxon>Bacillati</taxon>
        <taxon>Bacillota</taxon>
        <taxon>Bacilli</taxon>
        <taxon>Lactobacillales</taxon>
        <taxon>Lactobacillaceae</taxon>
        <taxon>Lapidilactobacillus</taxon>
    </lineage>
</organism>
<dbReference type="InterPro" id="IPR027417">
    <property type="entry name" value="P-loop_NTPase"/>
</dbReference>